<evidence type="ECO:0000313" key="1">
    <source>
        <dbReference type="EMBL" id="KAA6376540.1"/>
    </source>
</evidence>
<gene>
    <name evidence="1" type="ORF">EZS28_027930</name>
</gene>
<feature type="non-terminal residue" evidence="1">
    <location>
        <position position="181"/>
    </location>
</feature>
<dbReference type="Proteomes" id="UP000324800">
    <property type="component" value="Unassembled WGS sequence"/>
</dbReference>
<sequence>MGRSCDVNRGSYYVDTLIECYASFHLGNICEWKYDESVSIASCGNTKGDLRFTLFEYSNKQIEPLQRIKIHHEDEVDVDAHWQPTPMFELNSGLTHKDVSVSIQGKQETKILTILHSIGITAGNRSWQQDGNGDQIIQILSKAFGGKAAADAFYSVARFHLGSQIELQLTPKVGCKKYGDK</sequence>
<protein>
    <submittedName>
        <fullName evidence="1">Uncharacterized protein</fullName>
    </submittedName>
</protein>
<name>A0A5J4V2B3_9EUKA</name>
<evidence type="ECO:0000313" key="2">
    <source>
        <dbReference type="Proteomes" id="UP000324800"/>
    </source>
</evidence>
<accession>A0A5J4V2B3</accession>
<reference evidence="1 2" key="1">
    <citation type="submission" date="2019-03" db="EMBL/GenBank/DDBJ databases">
        <title>Single cell metagenomics reveals metabolic interactions within the superorganism composed of flagellate Streblomastix strix and complex community of Bacteroidetes bacteria on its surface.</title>
        <authorList>
            <person name="Treitli S.C."/>
            <person name="Kolisko M."/>
            <person name="Husnik F."/>
            <person name="Keeling P."/>
            <person name="Hampl V."/>
        </authorList>
    </citation>
    <scope>NUCLEOTIDE SEQUENCE [LARGE SCALE GENOMIC DNA]</scope>
    <source>
        <strain evidence="1">ST1C</strain>
    </source>
</reference>
<dbReference type="EMBL" id="SNRW01010452">
    <property type="protein sequence ID" value="KAA6376540.1"/>
    <property type="molecule type" value="Genomic_DNA"/>
</dbReference>
<comment type="caution">
    <text evidence="1">The sequence shown here is derived from an EMBL/GenBank/DDBJ whole genome shotgun (WGS) entry which is preliminary data.</text>
</comment>
<dbReference type="AlphaFoldDB" id="A0A5J4V2B3"/>
<organism evidence="1 2">
    <name type="scientific">Streblomastix strix</name>
    <dbReference type="NCBI Taxonomy" id="222440"/>
    <lineage>
        <taxon>Eukaryota</taxon>
        <taxon>Metamonada</taxon>
        <taxon>Preaxostyla</taxon>
        <taxon>Oxymonadida</taxon>
        <taxon>Streblomastigidae</taxon>
        <taxon>Streblomastix</taxon>
    </lineage>
</organism>
<proteinExistence type="predicted"/>